<sequence>MSFLSTILFVSLAVTSYAKPVPLLPRQTGGQSLNIKFDIKDGNSYKAWITGLSYGSPVMVTASGQIYTDQPGANLPSSLAIDTSQGVTIPSYLAGARVFITTGDSLGIAKSGAIQEPSASNPSGAAFNQRWGIAEFTTQTGVSFANPSYVDFMGLPVGVSMGGGTAQGATSTAVDDACSFLSTKGDAWSALCVGDGAGKRVLSPTQSQGGGLDKFWDDYIEAVWLKYASTKLTIDTRTWGLVECGVSGESMTCTQDDVPFGKPTSADVWGCHSGTFSTAVGGDVHKAIIPILCAGFHRGTLLLEGGEKQPAPQSMHYTDEKGGNWYCKAVKDNESDGRGYCFPYDDVHVEGEETAGVVTTQDLSGGLTIIVGGSAGGGDQTTSAAATTSQKQVVSTGPTVTTDATTPPPAPSESATTTETTTTNEVKMRRECTPKFRQRRRRDDVVKA</sequence>
<evidence type="ECO:0000259" key="3">
    <source>
        <dbReference type="PROSITE" id="PS52006"/>
    </source>
</evidence>
<dbReference type="InterPro" id="IPR042517">
    <property type="entry name" value="Glyco_hydro_64_N_2"/>
</dbReference>
<feature type="region of interest" description="Disordered" evidence="1">
    <location>
        <begin position="376"/>
        <end position="448"/>
    </location>
</feature>
<protein>
    <recommendedName>
        <fullName evidence="3">GH64 domain-containing protein</fullName>
    </recommendedName>
</protein>
<keyword evidence="2" id="KW-0732">Signal</keyword>
<dbReference type="InterPro" id="IPR037398">
    <property type="entry name" value="Glyco_hydro_64_fam"/>
</dbReference>
<dbReference type="PANTHER" id="PTHR38165:SF1">
    <property type="entry name" value="GLUCANASE B"/>
    <property type="match status" value="1"/>
</dbReference>
<organism evidence="4 5">
    <name type="scientific">Elsinoe batatas</name>
    <dbReference type="NCBI Taxonomy" id="2601811"/>
    <lineage>
        <taxon>Eukaryota</taxon>
        <taxon>Fungi</taxon>
        <taxon>Dikarya</taxon>
        <taxon>Ascomycota</taxon>
        <taxon>Pezizomycotina</taxon>
        <taxon>Dothideomycetes</taxon>
        <taxon>Dothideomycetidae</taxon>
        <taxon>Myriangiales</taxon>
        <taxon>Elsinoaceae</taxon>
        <taxon>Elsinoe</taxon>
    </lineage>
</organism>
<dbReference type="Proteomes" id="UP000809789">
    <property type="component" value="Unassembled WGS sequence"/>
</dbReference>
<dbReference type="EMBL" id="JAESVG020000004">
    <property type="protein sequence ID" value="KAG8628065.1"/>
    <property type="molecule type" value="Genomic_DNA"/>
</dbReference>
<dbReference type="PROSITE" id="PS52006">
    <property type="entry name" value="GH64"/>
    <property type="match status" value="1"/>
</dbReference>
<feature type="compositionally biased region" description="Low complexity" evidence="1">
    <location>
        <begin position="412"/>
        <end position="425"/>
    </location>
</feature>
<accession>A0A8K0PDH5</accession>
<feature type="chain" id="PRO_5035420210" description="GH64 domain-containing protein" evidence="2">
    <location>
        <begin position="19"/>
        <end position="448"/>
    </location>
</feature>
<dbReference type="Gene3D" id="3.30.920.50">
    <property type="entry name" value="Beta-1,3-glucanase, C-terminal domain"/>
    <property type="match status" value="1"/>
</dbReference>
<keyword evidence="5" id="KW-1185">Reference proteome</keyword>
<dbReference type="InterPro" id="IPR032477">
    <property type="entry name" value="Glyco_hydro_64"/>
</dbReference>
<evidence type="ECO:0000256" key="1">
    <source>
        <dbReference type="SAM" id="MobiDB-lite"/>
    </source>
</evidence>
<evidence type="ECO:0000313" key="4">
    <source>
        <dbReference type="EMBL" id="KAG8628065.1"/>
    </source>
</evidence>
<evidence type="ECO:0000256" key="2">
    <source>
        <dbReference type="SAM" id="SignalP"/>
    </source>
</evidence>
<dbReference type="Gene3D" id="2.60.110.10">
    <property type="entry name" value="Thaumatin"/>
    <property type="match status" value="1"/>
</dbReference>
<dbReference type="Pfam" id="PF16483">
    <property type="entry name" value="Glyco_hydro_64"/>
    <property type="match status" value="1"/>
</dbReference>
<name>A0A8K0PDH5_9PEZI</name>
<evidence type="ECO:0000313" key="5">
    <source>
        <dbReference type="Proteomes" id="UP000809789"/>
    </source>
</evidence>
<comment type="caution">
    <text evidence="4">The sequence shown here is derived from an EMBL/GenBank/DDBJ whole genome shotgun (WGS) entry which is preliminary data.</text>
</comment>
<dbReference type="AlphaFoldDB" id="A0A8K0PDH5"/>
<dbReference type="OrthoDB" id="10058186at2759"/>
<feature type="compositionally biased region" description="Low complexity" evidence="1">
    <location>
        <begin position="380"/>
        <end position="405"/>
    </location>
</feature>
<gene>
    <name evidence="4" type="ORF">KVT40_003938</name>
</gene>
<dbReference type="InterPro" id="IPR037176">
    <property type="entry name" value="Osmotin/thaumatin-like_sf"/>
</dbReference>
<proteinExistence type="predicted"/>
<dbReference type="PANTHER" id="PTHR38165">
    <property type="match status" value="1"/>
</dbReference>
<feature type="domain" description="GH64" evidence="3">
    <location>
        <begin position="32"/>
        <end position="363"/>
    </location>
</feature>
<feature type="signal peptide" evidence="2">
    <location>
        <begin position="1"/>
        <end position="18"/>
    </location>
</feature>
<reference evidence="4" key="1">
    <citation type="submission" date="2021-07" db="EMBL/GenBank/DDBJ databases">
        <title>Elsinoe batatas strain:CRI-CJ2 Genome sequencing and assembly.</title>
        <authorList>
            <person name="Huang L."/>
        </authorList>
    </citation>
    <scope>NUCLEOTIDE SEQUENCE</scope>
    <source>
        <strain evidence="4">CRI-CJ2</strain>
    </source>
</reference>